<keyword evidence="2" id="KW-1185">Reference proteome</keyword>
<name>A0A1B8QGZ2_9GAMM</name>
<dbReference type="AlphaFoldDB" id="A0A1B8QGZ2"/>
<evidence type="ECO:0000313" key="1">
    <source>
        <dbReference type="EMBL" id="OBX82349.1"/>
    </source>
</evidence>
<dbReference type="RefSeq" id="WP_067335769.1">
    <property type="nucleotide sequence ID" value="NZ_LZNA01000023.1"/>
</dbReference>
<evidence type="ECO:0000313" key="2">
    <source>
        <dbReference type="Proteomes" id="UP000092616"/>
    </source>
</evidence>
<comment type="caution">
    <text evidence="1">The sequence shown here is derived from an EMBL/GenBank/DDBJ whole genome shotgun (WGS) entry which is preliminary data.</text>
</comment>
<gene>
    <name evidence="1" type="ORF">A9306_00415</name>
</gene>
<reference evidence="1 2" key="1">
    <citation type="submission" date="2016-06" db="EMBL/GenBank/DDBJ databases">
        <title>Draft genome of Moraxella atlantae CCUG 59586.</title>
        <authorList>
            <person name="Salva-Serra F."/>
            <person name="Engstrom-Jakobsson H."/>
            <person name="Thorell K."/>
            <person name="Gonzales-Siles L."/>
            <person name="Karlsson R."/>
            <person name="Boulund F."/>
            <person name="Engstrand L."/>
            <person name="Kristiansson E."/>
            <person name="Moore E."/>
        </authorList>
    </citation>
    <scope>NUCLEOTIDE SEQUENCE [LARGE SCALE GENOMIC DNA]</scope>
    <source>
        <strain evidence="1 2">CCUG 59586</strain>
    </source>
</reference>
<protein>
    <submittedName>
        <fullName evidence="1">Uncharacterized protein</fullName>
    </submittedName>
</protein>
<sequence length="74" mass="8488">MTINLDHQFIRQIDADTAANRTVPVQTTKQLWQDFLVKKAKKLVDDDFLTLLQHTQGIGKPVDKTALQNTLRLE</sequence>
<organism evidence="1 2">
    <name type="scientific">Faucicola atlantae</name>
    <dbReference type="NCBI Taxonomy" id="34059"/>
    <lineage>
        <taxon>Bacteria</taxon>
        <taxon>Pseudomonadati</taxon>
        <taxon>Pseudomonadota</taxon>
        <taxon>Gammaproteobacteria</taxon>
        <taxon>Moraxellales</taxon>
        <taxon>Moraxellaceae</taxon>
        <taxon>Faucicola</taxon>
    </lineage>
</organism>
<proteinExistence type="predicted"/>
<accession>A0A1B8QGZ2</accession>
<dbReference type="EMBL" id="LZNA01000023">
    <property type="protein sequence ID" value="OBX82349.1"/>
    <property type="molecule type" value="Genomic_DNA"/>
</dbReference>
<dbReference type="Proteomes" id="UP000092616">
    <property type="component" value="Unassembled WGS sequence"/>
</dbReference>